<proteinExistence type="predicted"/>
<dbReference type="Proteomes" id="UP000038830">
    <property type="component" value="Unassembled WGS sequence"/>
</dbReference>
<evidence type="ECO:0000313" key="2">
    <source>
        <dbReference type="Proteomes" id="UP000038830"/>
    </source>
</evidence>
<protein>
    <submittedName>
        <fullName evidence="1">Uncharacterized protein</fullName>
    </submittedName>
</protein>
<organism evidence="1 2">
    <name type="scientific">Cyberlindnera jadinii (strain ATCC 18201 / CBS 1600 / BCRC 20928 / JCM 3617 / NBRC 0987 / NRRL Y-1542)</name>
    <name type="common">Torula yeast</name>
    <name type="synonym">Candida utilis</name>
    <dbReference type="NCBI Taxonomy" id="983966"/>
    <lineage>
        <taxon>Eukaryota</taxon>
        <taxon>Fungi</taxon>
        <taxon>Dikarya</taxon>
        <taxon>Ascomycota</taxon>
        <taxon>Saccharomycotina</taxon>
        <taxon>Saccharomycetes</taxon>
        <taxon>Phaffomycetales</taxon>
        <taxon>Phaffomycetaceae</taxon>
        <taxon>Cyberlindnera</taxon>
    </lineage>
</organism>
<reference evidence="2" key="1">
    <citation type="journal article" date="2015" name="J. Biotechnol.">
        <title>The structure of the Cyberlindnera jadinii genome and its relation to Candida utilis analyzed by the occurrence of single nucleotide polymorphisms.</title>
        <authorList>
            <person name="Rupp O."/>
            <person name="Brinkrolf K."/>
            <person name="Buerth C."/>
            <person name="Kunigo M."/>
            <person name="Schneider J."/>
            <person name="Jaenicke S."/>
            <person name="Goesmann A."/>
            <person name="Puehler A."/>
            <person name="Jaeger K.-E."/>
            <person name="Ernst J.F."/>
        </authorList>
    </citation>
    <scope>NUCLEOTIDE SEQUENCE [LARGE SCALE GENOMIC DNA]</scope>
    <source>
        <strain evidence="2">ATCC 18201 / CBS 1600 / BCRC 20928 / JCM 3617 / NBRC 0987 / NRRL Y-1542</strain>
    </source>
</reference>
<evidence type="ECO:0000313" key="1">
    <source>
        <dbReference type="EMBL" id="CEP24128.1"/>
    </source>
</evidence>
<accession>A0A0H5C7M0</accession>
<dbReference type="EMBL" id="CDQK01000005">
    <property type="protein sequence ID" value="CEP24128.1"/>
    <property type="molecule type" value="Genomic_DNA"/>
</dbReference>
<dbReference type="AlphaFoldDB" id="A0A0H5C7M0"/>
<gene>
    <name evidence="1" type="ORF">BN1211_4860</name>
</gene>
<sequence length="112" mass="13041">MALKVVQLDDLNTRDRLLLVQLIEQYGFDDIELLHSRYTNHPAFQLSHNKLQGTDGQITSQHLQALIDGLLAEYPDKNIIQLCEQFYALRIEELNQELSRNKELFTKTKMAL</sequence>
<name>A0A0H5C7M0_CYBJN</name>